<organism evidence="2">
    <name type="scientific">Brachypodium distachyon</name>
    <name type="common">Purple false brome</name>
    <name type="synonym">Trachynia distachya</name>
    <dbReference type="NCBI Taxonomy" id="15368"/>
    <lineage>
        <taxon>Eukaryota</taxon>
        <taxon>Viridiplantae</taxon>
        <taxon>Streptophyta</taxon>
        <taxon>Embryophyta</taxon>
        <taxon>Tracheophyta</taxon>
        <taxon>Spermatophyta</taxon>
        <taxon>Magnoliopsida</taxon>
        <taxon>Liliopsida</taxon>
        <taxon>Poales</taxon>
        <taxon>Poaceae</taxon>
        <taxon>BOP clade</taxon>
        <taxon>Pooideae</taxon>
        <taxon>Stipodae</taxon>
        <taxon>Brachypodieae</taxon>
        <taxon>Brachypodium</taxon>
    </lineage>
</organism>
<evidence type="ECO:0000313" key="4">
    <source>
        <dbReference type="Proteomes" id="UP000008810"/>
    </source>
</evidence>
<name>A0A2K2CQQ1_BRADI</name>
<dbReference type="PANTHER" id="PTHR34377:SF4">
    <property type="entry name" value="OS09G0309600 PROTEIN"/>
    <property type="match status" value="1"/>
</dbReference>
<dbReference type="STRING" id="15368.A0A2K2CQQ1"/>
<feature type="compositionally biased region" description="Basic residues" evidence="1">
    <location>
        <begin position="114"/>
        <end position="124"/>
    </location>
</feature>
<feature type="region of interest" description="Disordered" evidence="1">
    <location>
        <begin position="80"/>
        <end position="125"/>
    </location>
</feature>
<reference evidence="3" key="3">
    <citation type="submission" date="2018-08" db="UniProtKB">
        <authorList>
            <consortium name="EnsemblPlants"/>
        </authorList>
    </citation>
    <scope>IDENTIFICATION</scope>
    <source>
        <strain evidence="3">cv. Bd21</strain>
    </source>
</reference>
<dbReference type="EnsemblPlants" id="PNT64350">
    <property type="protein sequence ID" value="PNT64350"/>
    <property type="gene ID" value="BRADI_4g27840v3"/>
</dbReference>
<dbReference type="PANTHER" id="PTHR34377">
    <property type="entry name" value="TETRATRICOPEPTIDE REPEAT (TPR)-LIKE SUPERFAMILY PROTEIN"/>
    <property type="match status" value="1"/>
</dbReference>
<dbReference type="AlphaFoldDB" id="A0A2K2CQQ1"/>
<keyword evidence="4" id="KW-1185">Reference proteome</keyword>
<dbReference type="Proteomes" id="UP000008810">
    <property type="component" value="Chromosome 4"/>
</dbReference>
<gene>
    <name evidence="3" type="primary">LOC100829937</name>
    <name evidence="2" type="ORF">BRADI_4g27840v3</name>
</gene>
<dbReference type="EMBL" id="CM000883">
    <property type="protein sequence ID" value="PNT64350.1"/>
    <property type="molecule type" value="Genomic_DNA"/>
</dbReference>
<dbReference type="Gramene" id="PNT64350">
    <property type="protein sequence ID" value="PNT64350"/>
    <property type="gene ID" value="BRADI_4g27840v3"/>
</dbReference>
<reference evidence="2 3" key="1">
    <citation type="journal article" date="2010" name="Nature">
        <title>Genome sequencing and analysis of the model grass Brachypodium distachyon.</title>
        <authorList>
            <consortium name="International Brachypodium Initiative"/>
        </authorList>
    </citation>
    <scope>NUCLEOTIDE SEQUENCE [LARGE SCALE GENOMIC DNA]</scope>
    <source>
        <strain evidence="2">Bd21</strain>
        <strain evidence="3">cv. Bd21</strain>
    </source>
</reference>
<sequence>MPPKPIFAKPKKTAAAASVTRTSMEKKRSPLLALNNALPMVLLLLLFFVSVADAQVFCRSQFNLANEACSLRTFPGANPAVPPRRPLNESSAGYELQADHGHGGEHGGGGVRGSSHHGHGHGHHVGGADPYDTACCRRLMGIDNACICQAMSFLPVFMSRVKHAIKLTPVPGCDISFECAAVY</sequence>
<evidence type="ECO:0000313" key="2">
    <source>
        <dbReference type="EMBL" id="PNT64350.1"/>
    </source>
</evidence>
<dbReference type="RefSeq" id="XP_003576407.2">
    <property type="nucleotide sequence ID" value="XM_003576359.4"/>
</dbReference>
<evidence type="ECO:0000256" key="1">
    <source>
        <dbReference type="SAM" id="MobiDB-lite"/>
    </source>
</evidence>
<dbReference type="ExpressionAtlas" id="A0A2K2CQQ1">
    <property type="expression patterns" value="baseline"/>
</dbReference>
<dbReference type="GeneID" id="100829937"/>
<dbReference type="OrthoDB" id="1930534at2759"/>
<proteinExistence type="predicted"/>
<reference evidence="2" key="2">
    <citation type="submission" date="2017-06" db="EMBL/GenBank/DDBJ databases">
        <title>WGS assembly of Brachypodium distachyon.</title>
        <authorList>
            <consortium name="The International Brachypodium Initiative"/>
            <person name="Lucas S."/>
            <person name="Harmon-Smith M."/>
            <person name="Lail K."/>
            <person name="Tice H."/>
            <person name="Grimwood J."/>
            <person name="Bruce D."/>
            <person name="Barry K."/>
            <person name="Shu S."/>
            <person name="Lindquist E."/>
            <person name="Wang M."/>
            <person name="Pitluck S."/>
            <person name="Vogel J.P."/>
            <person name="Garvin D.F."/>
            <person name="Mockler T.C."/>
            <person name="Schmutz J."/>
            <person name="Rokhsar D."/>
            <person name="Bevan M.W."/>
        </authorList>
    </citation>
    <scope>NUCLEOTIDE SEQUENCE</scope>
    <source>
        <strain evidence="2">Bd21</strain>
    </source>
</reference>
<evidence type="ECO:0000313" key="3">
    <source>
        <dbReference type="EnsemblPlants" id="PNT64350"/>
    </source>
</evidence>
<accession>A0A2K2CQQ1</accession>
<protein>
    <submittedName>
        <fullName evidence="2 3">Uncharacterized protein</fullName>
    </submittedName>
</protein>